<sequence>MVVTVTVWLGWSYCTDSVFAVTSRSSSSASSRASSLSASIFKYSWWRSSRSFFCSSLSRCLISSMAAFFRSTFRLWKPVRYSRRFSSILEKDRWEREER</sequence>
<reference evidence="1" key="1">
    <citation type="journal article" date="2019" name="PeerJ">
        <title>Genes of the pig, Sus scrofa, reconstructed with EvidentialGene.</title>
        <authorList>
            <person name="Gilbert D.G."/>
        </authorList>
    </citation>
    <scope>NUCLEOTIDE SEQUENCE</scope>
</reference>
<evidence type="ECO:0000313" key="1">
    <source>
        <dbReference type="EMBL" id="HDA25685.1"/>
    </source>
</evidence>
<accession>A0A480HN12</accession>
<dbReference type="EMBL" id="DQIR01070209">
    <property type="protein sequence ID" value="HDA25685.1"/>
    <property type="molecule type" value="Transcribed_RNA"/>
</dbReference>
<dbReference type="AlphaFoldDB" id="A0A480HN12"/>
<proteinExistence type="predicted"/>
<dbReference type="EMBL" id="DQIR01070201">
    <property type="protein sequence ID" value="HDA25677.1"/>
    <property type="molecule type" value="Transcribed_RNA"/>
</dbReference>
<protein>
    <submittedName>
        <fullName evidence="1">Nucleolar protein 12</fullName>
    </submittedName>
</protein>
<organism evidence="1">
    <name type="scientific">Sus scrofa</name>
    <name type="common">Pig</name>
    <dbReference type="NCBI Taxonomy" id="9823"/>
    <lineage>
        <taxon>Eukaryota</taxon>
        <taxon>Metazoa</taxon>
        <taxon>Chordata</taxon>
        <taxon>Craniata</taxon>
        <taxon>Vertebrata</taxon>
        <taxon>Euteleostomi</taxon>
        <taxon>Mammalia</taxon>
        <taxon>Eutheria</taxon>
        <taxon>Laurasiatheria</taxon>
        <taxon>Artiodactyla</taxon>
        <taxon>Suina</taxon>
        <taxon>Suidae</taxon>
        <taxon>Sus</taxon>
    </lineage>
</organism>
<name>A0A480HN12_PIG</name>